<dbReference type="Gene3D" id="3.20.20.70">
    <property type="entry name" value="Aldolase class I"/>
    <property type="match status" value="1"/>
</dbReference>
<proteinExistence type="predicted"/>
<protein>
    <submittedName>
        <fullName evidence="1">Uncharacterized protein</fullName>
    </submittedName>
</protein>
<dbReference type="EMBL" id="LR903182">
    <property type="protein sequence ID" value="CAD7251608.1"/>
    <property type="molecule type" value="Genomic_DNA"/>
</dbReference>
<dbReference type="Proteomes" id="UP000677054">
    <property type="component" value="Unassembled WGS sequence"/>
</dbReference>
<organism evidence="1">
    <name type="scientific">Darwinula stevensoni</name>
    <dbReference type="NCBI Taxonomy" id="69355"/>
    <lineage>
        <taxon>Eukaryota</taxon>
        <taxon>Metazoa</taxon>
        <taxon>Ecdysozoa</taxon>
        <taxon>Arthropoda</taxon>
        <taxon>Crustacea</taxon>
        <taxon>Oligostraca</taxon>
        <taxon>Ostracoda</taxon>
        <taxon>Podocopa</taxon>
        <taxon>Podocopida</taxon>
        <taxon>Darwinulocopina</taxon>
        <taxon>Darwinuloidea</taxon>
        <taxon>Darwinulidae</taxon>
        <taxon>Darwinula</taxon>
    </lineage>
</organism>
<name>A0A7R9FQW5_9CRUS</name>
<evidence type="ECO:0000313" key="1">
    <source>
        <dbReference type="EMBL" id="CAD7251608.1"/>
    </source>
</evidence>
<reference evidence="1" key="1">
    <citation type="submission" date="2020-11" db="EMBL/GenBank/DDBJ databases">
        <authorList>
            <person name="Tran Van P."/>
        </authorList>
    </citation>
    <scope>NUCLEOTIDE SEQUENCE</scope>
</reference>
<dbReference type="InterPro" id="IPR013785">
    <property type="entry name" value="Aldolase_TIM"/>
</dbReference>
<dbReference type="SUPFAM" id="SSF51445">
    <property type="entry name" value="(Trans)glycosidases"/>
    <property type="match status" value="1"/>
</dbReference>
<sequence>MPSQLLPLDAIPDATVPPGVDILDGGMALATFTWMREEVVQSLVALAPKGWTAETTQINFGEQAGPLVLFDRSAKALVMSPFDSFMSANAYHDRAGSSVHFGVMGRAEGVPAGHGTRTILHHGEGVNAAVFDWGRALQTYYGREQVSDFTTDYLGYYTDNGAFYYYNTEEGMNYEETVLAVVDHLSEIGLPIKYFQLDSWWYPKGADEGVVEWTALPDVFPNGLQNLYQAVGLPFLAHNRWFSPETTYATENGGEYEFLIEPENGKALPLERRFWDDLLDEARVWGLVTYEQDWLDQTYTGLDALHTDVDLAWRWLNEMHGAADARGINLQYCMALPRFALAALALPRVSQIRVSEDYLATFLNWDIGVSSMFAHALGIPAFKDTYQSSDYTVAARCSRLGGNDAETIEKCLRAFEPGLHSAISSLSAGPVAPGDAIGEMNVTRIMRCCNADGLILKPDRPATLIDAKYIREAFGNAEAGPAGVAWTTHTLYDGATPLEFGVIFWTDMTEEYLISPSASGLGNYLPLFAYRVSSEDEENVNLEARFFPEDGHLPLNANTATYYYDLWYTAPIITLSRGENLFVDIAFLGEMRKWIPVSKQRVSRFEITSNMLQVHLNGVPGEMVKFHLADGTDLTEGAYFLTELPVTFGDSGRAIIECIADPDTPDIPCSTREE</sequence>
<keyword evidence="2" id="KW-1185">Reference proteome</keyword>
<gene>
    <name evidence="1" type="ORF">DSTB1V02_LOCUS11370</name>
</gene>
<evidence type="ECO:0000313" key="2">
    <source>
        <dbReference type="Proteomes" id="UP000677054"/>
    </source>
</evidence>
<accession>A0A7R9FQW5</accession>
<dbReference type="AlphaFoldDB" id="A0A7R9FQW5"/>
<dbReference type="EMBL" id="CAJPEV010003665">
    <property type="protein sequence ID" value="CAG0900286.1"/>
    <property type="molecule type" value="Genomic_DNA"/>
</dbReference>
<dbReference type="InterPro" id="IPR017853">
    <property type="entry name" value="GH"/>
</dbReference>
<dbReference type="OrthoDB" id="41905at2759"/>